<organism evidence="3 4">
    <name type="scientific">Morus notabilis</name>
    <dbReference type="NCBI Taxonomy" id="981085"/>
    <lineage>
        <taxon>Eukaryota</taxon>
        <taxon>Viridiplantae</taxon>
        <taxon>Streptophyta</taxon>
        <taxon>Embryophyta</taxon>
        <taxon>Tracheophyta</taxon>
        <taxon>Spermatophyta</taxon>
        <taxon>Magnoliopsida</taxon>
        <taxon>eudicotyledons</taxon>
        <taxon>Gunneridae</taxon>
        <taxon>Pentapetalae</taxon>
        <taxon>rosids</taxon>
        <taxon>fabids</taxon>
        <taxon>Rosales</taxon>
        <taxon>Moraceae</taxon>
        <taxon>Moreae</taxon>
        <taxon>Morus</taxon>
    </lineage>
</organism>
<keyword evidence="2" id="KW-1133">Transmembrane helix</keyword>
<dbReference type="PANTHER" id="PTHR34189">
    <property type="entry name" value="TRANSMEMBRANE PROTEIN"/>
    <property type="match status" value="1"/>
</dbReference>
<name>W9S1K7_9ROSA</name>
<keyword evidence="2" id="KW-0812">Transmembrane</keyword>
<accession>W9S1K7</accession>
<protein>
    <recommendedName>
        <fullName evidence="5">Transmembrane protein</fullName>
    </recommendedName>
</protein>
<evidence type="ECO:0000313" key="4">
    <source>
        <dbReference type="Proteomes" id="UP000030645"/>
    </source>
</evidence>
<keyword evidence="4" id="KW-1185">Reference proteome</keyword>
<evidence type="ECO:0000256" key="2">
    <source>
        <dbReference type="SAM" id="Phobius"/>
    </source>
</evidence>
<proteinExistence type="predicted"/>
<feature type="transmembrane region" description="Helical" evidence="2">
    <location>
        <begin position="69"/>
        <end position="87"/>
    </location>
</feature>
<dbReference type="OrthoDB" id="1028093at2759"/>
<evidence type="ECO:0000313" key="3">
    <source>
        <dbReference type="EMBL" id="EXC21065.1"/>
    </source>
</evidence>
<feature type="region of interest" description="Disordered" evidence="1">
    <location>
        <begin position="16"/>
        <end position="38"/>
    </location>
</feature>
<dbReference type="AlphaFoldDB" id="W9S1K7"/>
<feature type="compositionally biased region" description="Low complexity" evidence="1">
    <location>
        <begin position="20"/>
        <end position="30"/>
    </location>
</feature>
<gene>
    <name evidence="3" type="ORF">L484_017075</name>
</gene>
<evidence type="ECO:0000256" key="1">
    <source>
        <dbReference type="SAM" id="MobiDB-lite"/>
    </source>
</evidence>
<dbReference type="PANTHER" id="PTHR34189:SF4">
    <property type="entry name" value="TRANSMEMBRANE PROTEIN"/>
    <property type="match status" value="1"/>
</dbReference>
<sequence>MYRSASWNRVSDEYSSLMQSSSSSSSPSPSKGMLRMSFDDGDPQLPLYDENIAEIAKKERARDKFAEKAVHLIPLVLILCALILWLFSTTPGVGNKEGSTAARIEGLSIEEEIDNDSDGTQTGIIPTVDHLKNHMMDSPRMTRDHKSSKKMK</sequence>
<dbReference type="EMBL" id="KE345934">
    <property type="protein sequence ID" value="EXC21065.1"/>
    <property type="molecule type" value="Genomic_DNA"/>
</dbReference>
<dbReference type="KEGG" id="mnt:21400097"/>
<evidence type="ECO:0008006" key="5">
    <source>
        <dbReference type="Google" id="ProtNLM"/>
    </source>
</evidence>
<keyword evidence="2" id="KW-0472">Membrane</keyword>
<dbReference type="eggNOG" id="ENOG502S47K">
    <property type="taxonomic scope" value="Eukaryota"/>
</dbReference>
<dbReference type="STRING" id="981085.W9S1K7"/>
<dbReference type="Proteomes" id="UP000030645">
    <property type="component" value="Unassembled WGS sequence"/>
</dbReference>
<reference evidence="4" key="1">
    <citation type="submission" date="2013-01" db="EMBL/GenBank/DDBJ databases">
        <title>Draft Genome Sequence of a Mulberry Tree, Morus notabilis C.K. Schneid.</title>
        <authorList>
            <person name="He N."/>
            <person name="Zhao S."/>
        </authorList>
    </citation>
    <scope>NUCLEOTIDE SEQUENCE</scope>
</reference>